<dbReference type="Gene3D" id="3.80.10.10">
    <property type="entry name" value="Ribonuclease Inhibitor"/>
    <property type="match status" value="1"/>
</dbReference>
<dbReference type="eggNOG" id="ENOG502QQJE">
    <property type="taxonomic scope" value="Eukaryota"/>
</dbReference>
<dbReference type="InterPro" id="IPR044974">
    <property type="entry name" value="Disease_R_plants"/>
</dbReference>
<dbReference type="InterPro" id="IPR001611">
    <property type="entry name" value="Leu-rich_rpt"/>
</dbReference>
<dbReference type="InterPro" id="IPR011713">
    <property type="entry name" value="Leu-rich_rpt_3"/>
</dbReference>
<dbReference type="AlphaFoldDB" id="R0G6Y5"/>
<evidence type="ECO:0000256" key="2">
    <source>
        <dbReference type="ARBA" id="ARBA00022737"/>
    </source>
</evidence>
<evidence type="ECO:0000256" key="1">
    <source>
        <dbReference type="ARBA" id="ARBA00022614"/>
    </source>
</evidence>
<dbReference type="Pfam" id="PF07725">
    <property type="entry name" value="LRR_3"/>
    <property type="match status" value="1"/>
</dbReference>
<keyword evidence="4" id="KW-1185">Reference proteome</keyword>
<proteinExistence type="predicted"/>
<protein>
    <submittedName>
        <fullName evidence="3">Uncharacterized protein</fullName>
    </submittedName>
</protein>
<evidence type="ECO:0000313" key="3">
    <source>
        <dbReference type="EMBL" id="EOA12264.1"/>
    </source>
</evidence>
<gene>
    <name evidence="3" type="ORF">CARUB_v10008013mg</name>
</gene>
<dbReference type="Proteomes" id="UP000029121">
    <property type="component" value="Unassembled WGS sequence"/>
</dbReference>
<dbReference type="SUPFAM" id="SSF52058">
    <property type="entry name" value="L domain-like"/>
    <property type="match status" value="1"/>
</dbReference>
<keyword evidence="1" id="KW-0433">Leucine-rich repeat</keyword>
<sequence length="203" mass="22728">MDLAQAERLHSLLHYPQNIRLVDWIYFQNTCLPSTFNPEFLVELCMSSSKLQKLWEGTKQLKNLRWMDLSYSKDLKALPDLSTATNLEELNLQGCSSLLEVPGSIGTATNLQKLNLSYCSNLVKIPSFIENATNLQELDLSGCSNLLELPSIGNATKLERLDLRNCSSLVKLPSSINATNLNEFSGASFFYWECNQSPGTKSL</sequence>
<evidence type="ECO:0000313" key="4">
    <source>
        <dbReference type="Proteomes" id="UP000029121"/>
    </source>
</evidence>
<organism evidence="3 4">
    <name type="scientific">Capsella rubella</name>
    <dbReference type="NCBI Taxonomy" id="81985"/>
    <lineage>
        <taxon>Eukaryota</taxon>
        <taxon>Viridiplantae</taxon>
        <taxon>Streptophyta</taxon>
        <taxon>Embryophyta</taxon>
        <taxon>Tracheophyta</taxon>
        <taxon>Spermatophyta</taxon>
        <taxon>Magnoliopsida</taxon>
        <taxon>eudicotyledons</taxon>
        <taxon>Gunneridae</taxon>
        <taxon>Pentapetalae</taxon>
        <taxon>rosids</taxon>
        <taxon>malvids</taxon>
        <taxon>Brassicales</taxon>
        <taxon>Brassicaceae</taxon>
        <taxon>Camelineae</taxon>
        <taxon>Capsella</taxon>
    </lineage>
</organism>
<keyword evidence="2" id="KW-0677">Repeat</keyword>
<dbReference type="PANTHER" id="PTHR11017">
    <property type="entry name" value="LEUCINE-RICH REPEAT-CONTAINING PROTEIN"/>
    <property type="match status" value="1"/>
</dbReference>
<dbReference type="InterPro" id="IPR032675">
    <property type="entry name" value="LRR_dom_sf"/>
</dbReference>
<reference evidence="4" key="1">
    <citation type="journal article" date="2013" name="Nat. Genet.">
        <title>The Capsella rubella genome and the genomic consequences of rapid mating system evolution.</title>
        <authorList>
            <person name="Slotte T."/>
            <person name="Hazzouri K.M."/>
            <person name="Agren J.A."/>
            <person name="Koenig D."/>
            <person name="Maumus F."/>
            <person name="Guo Y.L."/>
            <person name="Steige K."/>
            <person name="Platts A.E."/>
            <person name="Escobar J.S."/>
            <person name="Newman L.K."/>
            <person name="Wang W."/>
            <person name="Mandakova T."/>
            <person name="Vello E."/>
            <person name="Smith L.M."/>
            <person name="Henz S.R."/>
            <person name="Steffen J."/>
            <person name="Takuno S."/>
            <person name="Brandvain Y."/>
            <person name="Coop G."/>
            <person name="Andolfatto P."/>
            <person name="Hu T.T."/>
            <person name="Blanchette M."/>
            <person name="Clark R.M."/>
            <person name="Quesneville H."/>
            <person name="Nordborg M."/>
            <person name="Gaut B.S."/>
            <person name="Lysak M.A."/>
            <person name="Jenkins J."/>
            <person name="Grimwood J."/>
            <person name="Chapman J."/>
            <person name="Prochnik S."/>
            <person name="Shu S."/>
            <person name="Rokhsar D."/>
            <person name="Schmutz J."/>
            <person name="Weigel D."/>
            <person name="Wright S.I."/>
        </authorList>
    </citation>
    <scope>NUCLEOTIDE SEQUENCE [LARGE SCALE GENOMIC DNA]</scope>
    <source>
        <strain evidence="4">cv. Monte Gargano</strain>
    </source>
</reference>
<dbReference type="Pfam" id="PF00560">
    <property type="entry name" value="LRR_1"/>
    <property type="match status" value="4"/>
</dbReference>
<accession>R0G6Y5</accession>
<name>R0G6Y5_9BRAS</name>
<dbReference type="EMBL" id="KB870819">
    <property type="protein sequence ID" value="EOA12264.1"/>
    <property type="molecule type" value="Genomic_DNA"/>
</dbReference>
<dbReference type="PANTHER" id="PTHR11017:SF569">
    <property type="entry name" value="DISEASE RESISTANCE PROTEIN"/>
    <property type="match status" value="1"/>
</dbReference>
<dbReference type="GO" id="GO:0006952">
    <property type="term" value="P:defense response"/>
    <property type="evidence" value="ECO:0007669"/>
    <property type="project" value="InterPro"/>
</dbReference>